<dbReference type="Pfam" id="PF02515">
    <property type="entry name" value="CoA_transf_3"/>
    <property type="match status" value="1"/>
</dbReference>
<dbReference type="GO" id="GO:0008410">
    <property type="term" value="F:CoA-transferase activity"/>
    <property type="evidence" value="ECO:0007669"/>
    <property type="project" value="TreeGrafter"/>
</dbReference>
<dbReference type="InterPro" id="IPR023606">
    <property type="entry name" value="CoA-Trfase_III_dom_1_sf"/>
</dbReference>
<dbReference type="PANTHER" id="PTHR48207:SF3">
    <property type="entry name" value="SUCCINATE--HYDROXYMETHYLGLUTARATE COA-TRANSFERASE"/>
    <property type="match status" value="1"/>
</dbReference>
<accession>A0A6J6DBS4</accession>
<evidence type="ECO:0000313" key="2">
    <source>
        <dbReference type="EMBL" id="CAB4561437.1"/>
    </source>
</evidence>
<dbReference type="Gene3D" id="3.30.1540.10">
    <property type="entry name" value="formyl-coa transferase, domain 3"/>
    <property type="match status" value="1"/>
</dbReference>
<dbReference type="Gene3D" id="3.40.50.10540">
    <property type="entry name" value="Crotonobetainyl-coa:carnitine coa-transferase, domain 1"/>
    <property type="match status" value="1"/>
</dbReference>
<dbReference type="SUPFAM" id="SSF89796">
    <property type="entry name" value="CoA-transferase family III (CaiB/BaiF)"/>
    <property type="match status" value="1"/>
</dbReference>
<protein>
    <submittedName>
        <fullName evidence="2">Unannotated protein</fullName>
    </submittedName>
</protein>
<organism evidence="2">
    <name type="scientific">freshwater metagenome</name>
    <dbReference type="NCBI Taxonomy" id="449393"/>
    <lineage>
        <taxon>unclassified sequences</taxon>
        <taxon>metagenomes</taxon>
        <taxon>ecological metagenomes</taxon>
    </lineage>
</organism>
<keyword evidence="1" id="KW-0808">Transferase</keyword>
<dbReference type="AlphaFoldDB" id="A0A6J6DBS4"/>
<proteinExistence type="predicted"/>
<dbReference type="InterPro" id="IPR050483">
    <property type="entry name" value="CoA-transferase_III_domain"/>
</dbReference>
<dbReference type="InterPro" id="IPR003673">
    <property type="entry name" value="CoA-Trfase_fam_III"/>
</dbReference>
<name>A0A6J6DBS4_9ZZZZ</name>
<sequence length="383" mass="40952">MTVRPLDGIRVIDAATIVAGPLSASILGEFGADVVKVEQPDGGDPMRTLGTAGPAGDSYWWWTETRNKTSVVLDLRTPDGAESLRRMTDRADVLIENYRTGTMEKWGLGYQALAVRNPRLVQLSVSGFGRVGPLRESVGVARIAEAFCGLSSMTGDPDGPPGLSGSAALADYLCAVYGAFGVVLALRARETTGTGQLVDMALTDGVARIMDEAIPMAAALGDERPRLGSETHRSVPHSNYESRDGRWVTIACSNDRMFDRLVAEAAWPALTDPRFATNADRIRHRAAVNAAVAAWVAELDATEVVARCDAAGVPSAVVATVAEYVAHPQTRARDSVVDVDDERFGRLTVPGVVPRLTATPGRIDRLGARLGETTVDEILERWT</sequence>
<reference evidence="2" key="1">
    <citation type="submission" date="2020-05" db="EMBL/GenBank/DDBJ databases">
        <authorList>
            <person name="Chiriac C."/>
            <person name="Salcher M."/>
            <person name="Ghai R."/>
            <person name="Kavagutti S V."/>
        </authorList>
    </citation>
    <scope>NUCLEOTIDE SEQUENCE</scope>
</reference>
<dbReference type="EMBL" id="CAEZSR010000061">
    <property type="protein sequence ID" value="CAB4561437.1"/>
    <property type="molecule type" value="Genomic_DNA"/>
</dbReference>
<gene>
    <name evidence="2" type="ORF">UFOPK1493_01809</name>
</gene>
<evidence type="ECO:0000256" key="1">
    <source>
        <dbReference type="ARBA" id="ARBA00022679"/>
    </source>
</evidence>
<dbReference type="PANTHER" id="PTHR48207">
    <property type="entry name" value="SUCCINATE--HYDROXYMETHYLGLUTARATE COA-TRANSFERASE"/>
    <property type="match status" value="1"/>
</dbReference>
<dbReference type="InterPro" id="IPR044855">
    <property type="entry name" value="CoA-Trfase_III_dom3_sf"/>
</dbReference>